<feature type="domain" description="VWFA" evidence="3">
    <location>
        <begin position="38"/>
        <end position="223"/>
    </location>
</feature>
<feature type="signal peptide" evidence="2">
    <location>
        <begin position="1"/>
        <end position="21"/>
    </location>
</feature>
<evidence type="ECO:0000313" key="5">
    <source>
        <dbReference type="Proteomes" id="UP000800303"/>
    </source>
</evidence>
<keyword evidence="5" id="KW-1185">Reference proteome</keyword>
<keyword evidence="1" id="KW-0812">Transmembrane</keyword>
<dbReference type="SMART" id="SM00327">
    <property type="entry name" value="VWA"/>
    <property type="match status" value="1"/>
</dbReference>
<gene>
    <name evidence="4" type="ORF">GYN08_22305</name>
</gene>
<dbReference type="RefSeq" id="WP_166279586.1">
    <property type="nucleotide sequence ID" value="NZ_JAAFGS010000013.1"/>
</dbReference>
<organism evidence="4 5">
    <name type="scientific">Saccharibacillus alkalitolerans</name>
    <dbReference type="NCBI Taxonomy" id="2705290"/>
    <lineage>
        <taxon>Bacteria</taxon>
        <taxon>Bacillati</taxon>
        <taxon>Bacillota</taxon>
        <taxon>Bacilli</taxon>
        <taxon>Bacillales</taxon>
        <taxon>Paenibacillaceae</taxon>
        <taxon>Saccharibacillus</taxon>
    </lineage>
</organism>
<sequence>MRRRAIVLLTGLWAAALAAPAAVPFAKASDVGSPSAIDAVLVLDASHSMEESDPEGVSAEAMRLFIDMLPEEGSRVGIVSYTDVVQRETALLEIRGGADKQELKTFIGGLERGPFTDTSVGVTEAVRMLLRGEEAGRDPLIVLMADGNTSLDSEGTRTPADSAAQLAEAAGQARDAGIPIYTIGLNADGTLNRTALESLAEETGGKAFVTSSAADLPDILSEIFAGHQRSRVIPVQADAARSNEFQEFKINVPDSEVVEANVSVTGAAADEIGLIGPDGESVAIPSAGVALSGSSTYSLLKLVRPERGVWTLRVKSEGGVPVELGLVFSYDFELVTEPMGKYYERGSRLDIAAYLARSGRRLAAPELYEAANATMVVRERESGLEENVPLTLENGRFVGSYTFSRAYDYAVTVRAESPSFYRETEPVSIDVSGGPSVSTQPAAAETNGLLAALAPAVPGLFGAAGAAAAGGLTFWLTRANRRFSGRLHIEVAEEASGRVLHERAADLSALRGRVSLQRLLEEAETAESERIFLRPGRRGTLILRSRTPNVEIRRGGRLAEPAYDLPLKGGDRVTVLPGGTDRVIMLEYRTNR</sequence>
<feature type="transmembrane region" description="Helical" evidence="1">
    <location>
        <begin position="449"/>
        <end position="476"/>
    </location>
</feature>
<evidence type="ECO:0000313" key="4">
    <source>
        <dbReference type="EMBL" id="NGZ78029.1"/>
    </source>
</evidence>
<name>A0ABX0FDT7_9BACL</name>
<dbReference type="InterPro" id="IPR002035">
    <property type="entry name" value="VWF_A"/>
</dbReference>
<keyword evidence="1" id="KW-1133">Transmembrane helix</keyword>
<dbReference type="PROSITE" id="PS50234">
    <property type="entry name" value="VWFA"/>
    <property type="match status" value="1"/>
</dbReference>
<evidence type="ECO:0000256" key="2">
    <source>
        <dbReference type="SAM" id="SignalP"/>
    </source>
</evidence>
<protein>
    <submittedName>
        <fullName evidence="4">VWA domain-containing protein</fullName>
    </submittedName>
</protein>
<proteinExistence type="predicted"/>
<evidence type="ECO:0000256" key="1">
    <source>
        <dbReference type="SAM" id="Phobius"/>
    </source>
</evidence>
<dbReference type="PANTHER" id="PTHR10579">
    <property type="entry name" value="CALCIUM-ACTIVATED CHLORIDE CHANNEL REGULATOR"/>
    <property type="match status" value="1"/>
</dbReference>
<dbReference type="SUPFAM" id="SSF53300">
    <property type="entry name" value="vWA-like"/>
    <property type="match status" value="1"/>
</dbReference>
<keyword evidence="1" id="KW-0472">Membrane</keyword>
<evidence type="ECO:0000259" key="3">
    <source>
        <dbReference type="PROSITE" id="PS50234"/>
    </source>
</evidence>
<dbReference type="Pfam" id="PF00092">
    <property type="entry name" value="VWA"/>
    <property type="match status" value="1"/>
</dbReference>
<accession>A0ABX0FDT7</accession>
<dbReference type="CDD" id="cd00198">
    <property type="entry name" value="vWFA"/>
    <property type="match status" value="1"/>
</dbReference>
<feature type="chain" id="PRO_5046560691" evidence="2">
    <location>
        <begin position="22"/>
        <end position="592"/>
    </location>
</feature>
<dbReference type="PANTHER" id="PTHR10579:SF43">
    <property type="entry name" value="ZINC FINGER (C3HC4-TYPE RING FINGER) FAMILY PROTEIN"/>
    <property type="match status" value="1"/>
</dbReference>
<dbReference type="Gene3D" id="3.40.50.410">
    <property type="entry name" value="von Willebrand factor, type A domain"/>
    <property type="match status" value="1"/>
</dbReference>
<dbReference type="InterPro" id="IPR051266">
    <property type="entry name" value="CLCR"/>
</dbReference>
<keyword evidence="2" id="KW-0732">Signal</keyword>
<dbReference type="InterPro" id="IPR036465">
    <property type="entry name" value="vWFA_dom_sf"/>
</dbReference>
<reference evidence="4 5" key="1">
    <citation type="submission" date="2020-01" db="EMBL/GenBank/DDBJ databases">
        <title>Polyphasic characterisation and genomic insights into a novel alkali tolerant bacterium VR-M41.</title>
        <authorList>
            <person name="Vemuluri V.R."/>
        </authorList>
    </citation>
    <scope>NUCLEOTIDE SEQUENCE [LARGE SCALE GENOMIC DNA]</scope>
    <source>
        <strain evidence="4 5">VR-M41</strain>
    </source>
</reference>
<dbReference type="Proteomes" id="UP000800303">
    <property type="component" value="Unassembled WGS sequence"/>
</dbReference>
<comment type="caution">
    <text evidence="4">The sequence shown here is derived from an EMBL/GenBank/DDBJ whole genome shotgun (WGS) entry which is preliminary data.</text>
</comment>
<dbReference type="EMBL" id="JAAFGS010000013">
    <property type="protein sequence ID" value="NGZ78029.1"/>
    <property type="molecule type" value="Genomic_DNA"/>
</dbReference>